<reference evidence="7" key="1">
    <citation type="submission" date="2016-10" db="EMBL/GenBank/DDBJ databases">
        <authorList>
            <person name="Varghese N."/>
            <person name="Submissions S."/>
        </authorList>
    </citation>
    <scope>NUCLEOTIDE SEQUENCE [LARGE SCALE GENOMIC DNA]</scope>
    <source>
        <strain evidence="7">Nm76</strain>
    </source>
</reference>
<gene>
    <name evidence="6" type="ORF">SAMN05216333_10293</name>
</gene>
<dbReference type="Pfam" id="PF07264">
    <property type="entry name" value="EI24"/>
    <property type="match status" value="1"/>
</dbReference>
<feature type="transmembrane region" description="Helical" evidence="5">
    <location>
        <begin position="149"/>
        <end position="172"/>
    </location>
</feature>
<dbReference type="RefSeq" id="WP_090315933.1">
    <property type="nucleotide sequence ID" value="NZ_FNOE01000003.1"/>
</dbReference>
<evidence type="ECO:0000313" key="6">
    <source>
        <dbReference type="EMBL" id="SEN91166.1"/>
    </source>
</evidence>
<keyword evidence="4 5" id="KW-0472">Membrane</keyword>
<sequence length="249" mass="27957">MSFIFKASASAFRDLVRFKIAWIIIWPIMVSILLWLIIGFVFQNSFSELVAMLFDQIGIGEWLRDMQSDWVSSAIQNLLYFMVYVPLVIMTTLMITAIFVMPALINLVANRDYPELKREYGGSIAGSVVNAVLACGIFILIWVVTLPLWAVGAGIIIPFAAAAFMNQQLFRYDALSEHASKQEIKTICAKNRYSLWGLGLLTGLIQFIPILNLLAPIYTALAFIHFGLDHLKLLRAQNLLNSSLPADNH</sequence>
<evidence type="ECO:0000256" key="2">
    <source>
        <dbReference type="ARBA" id="ARBA00022692"/>
    </source>
</evidence>
<accession>A0A1H8KF13</accession>
<keyword evidence="7" id="KW-1185">Reference proteome</keyword>
<evidence type="ECO:0000256" key="4">
    <source>
        <dbReference type="ARBA" id="ARBA00023136"/>
    </source>
</evidence>
<feature type="transmembrane region" description="Helical" evidence="5">
    <location>
        <begin position="193"/>
        <end position="211"/>
    </location>
</feature>
<dbReference type="EMBL" id="FODO01000002">
    <property type="protein sequence ID" value="SEN91166.1"/>
    <property type="molecule type" value="Genomic_DNA"/>
</dbReference>
<protein>
    <submittedName>
        <fullName evidence="6">Uncharacterized protein involved in cysteine biosynthesis</fullName>
    </submittedName>
</protein>
<dbReference type="STRING" id="42354.SAMN05216333_10293"/>
<proteinExistence type="predicted"/>
<evidence type="ECO:0000256" key="5">
    <source>
        <dbReference type="SAM" id="Phobius"/>
    </source>
</evidence>
<comment type="subcellular location">
    <subcellularLocation>
        <location evidence="1">Membrane</location>
        <topology evidence="1">Multi-pass membrane protein</topology>
    </subcellularLocation>
</comment>
<evidence type="ECO:0000313" key="7">
    <source>
        <dbReference type="Proteomes" id="UP000198814"/>
    </source>
</evidence>
<evidence type="ECO:0000256" key="1">
    <source>
        <dbReference type="ARBA" id="ARBA00004141"/>
    </source>
</evidence>
<dbReference type="AlphaFoldDB" id="A0A1H8KF13"/>
<evidence type="ECO:0000256" key="3">
    <source>
        <dbReference type="ARBA" id="ARBA00022989"/>
    </source>
</evidence>
<feature type="transmembrane region" description="Helical" evidence="5">
    <location>
        <begin position="78"/>
        <end position="108"/>
    </location>
</feature>
<keyword evidence="2 5" id="KW-0812">Transmembrane</keyword>
<dbReference type="OrthoDB" id="8565703at2"/>
<keyword evidence="3 5" id="KW-1133">Transmembrane helix</keyword>
<feature type="transmembrane region" description="Helical" evidence="5">
    <location>
        <begin position="120"/>
        <end position="143"/>
    </location>
</feature>
<dbReference type="InterPro" id="IPR059112">
    <property type="entry name" value="CysZ/EI24"/>
</dbReference>
<organism evidence="6 7">
    <name type="scientific">Nitrosomonas oligotropha</name>
    <dbReference type="NCBI Taxonomy" id="42354"/>
    <lineage>
        <taxon>Bacteria</taxon>
        <taxon>Pseudomonadati</taxon>
        <taxon>Pseudomonadota</taxon>
        <taxon>Betaproteobacteria</taxon>
        <taxon>Nitrosomonadales</taxon>
        <taxon>Nitrosomonadaceae</taxon>
        <taxon>Nitrosomonas</taxon>
    </lineage>
</organism>
<name>A0A1H8KF13_9PROT</name>
<feature type="transmembrane region" description="Helical" evidence="5">
    <location>
        <begin position="20"/>
        <end position="42"/>
    </location>
</feature>
<dbReference type="Proteomes" id="UP000198814">
    <property type="component" value="Unassembled WGS sequence"/>
</dbReference>